<feature type="compositionally biased region" description="Low complexity" evidence="1">
    <location>
        <begin position="72"/>
        <end position="83"/>
    </location>
</feature>
<name>A0A495X4Y8_9PSEU</name>
<evidence type="ECO:0000256" key="2">
    <source>
        <dbReference type="SAM" id="Phobius"/>
    </source>
</evidence>
<feature type="transmembrane region" description="Helical" evidence="2">
    <location>
        <begin position="109"/>
        <end position="131"/>
    </location>
</feature>
<evidence type="ECO:0000313" key="4">
    <source>
        <dbReference type="Proteomes" id="UP000272729"/>
    </source>
</evidence>
<evidence type="ECO:0000313" key="3">
    <source>
        <dbReference type="EMBL" id="RKT68295.1"/>
    </source>
</evidence>
<feature type="compositionally biased region" description="Pro residues" evidence="1">
    <location>
        <begin position="54"/>
        <end position="67"/>
    </location>
</feature>
<dbReference type="Gene3D" id="3.10.450.50">
    <property type="match status" value="1"/>
</dbReference>
<reference evidence="3 4" key="1">
    <citation type="submission" date="2018-10" db="EMBL/GenBank/DDBJ databases">
        <title>Sequencing the genomes of 1000 actinobacteria strains.</title>
        <authorList>
            <person name="Klenk H.-P."/>
        </authorList>
    </citation>
    <scope>NUCLEOTIDE SEQUENCE [LARGE SCALE GENOMIC DNA]</scope>
    <source>
        <strain evidence="3 4">DSM 43911</strain>
    </source>
</reference>
<dbReference type="RefSeq" id="WP_121219197.1">
    <property type="nucleotide sequence ID" value="NZ_JBIUBA010000004.1"/>
</dbReference>
<dbReference type="AlphaFoldDB" id="A0A495X4Y8"/>
<feature type="compositionally biased region" description="Gly residues" evidence="1">
    <location>
        <begin position="84"/>
        <end position="96"/>
    </location>
</feature>
<organism evidence="3 4">
    <name type="scientific">Saccharothrix variisporea</name>
    <dbReference type="NCBI Taxonomy" id="543527"/>
    <lineage>
        <taxon>Bacteria</taxon>
        <taxon>Bacillati</taxon>
        <taxon>Actinomycetota</taxon>
        <taxon>Actinomycetes</taxon>
        <taxon>Pseudonocardiales</taxon>
        <taxon>Pseudonocardiaceae</taxon>
        <taxon>Saccharothrix</taxon>
    </lineage>
</organism>
<gene>
    <name evidence="3" type="ORF">DFJ66_1478</name>
</gene>
<dbReference type="Proteomes" id="UP000272729">
    <property type="component" value="Unassembled WGS sequence"/>
</dbReference>
<feature type="region of interest" description="Disordered" evidence="1">
    <location>
        <begin position="1"/>
        <end position="99"/>
    </location>
</feature>
<evidence type="ECO:0000256" key="1">
    <source>
        <dbReference type="SAM" id="MobiDB-lite"/>
    </source>
</evidence>
<keyword evidence="4" id="KW-1185">Reference proteome</keyword>
<protein>
    <submittedName>
        <fullName evidence="3">Uncharacterized protein DUF4878</fullName>
    </submittedName>
</protein>
<dbReference type="EMBL" id="RBXR01000001">
    <property type="protein sequence ID" value="RKT68295.1"/>
    <property type="molecule type" value="Genomic_DNA"/>
</dbReference>
<sequence>MSVPPQQPGPYGQQPGGFGQQPGQFGPQQGFGGQPGGFPPPPQGFPQGGQQQPYGPPPGGFPPPGHPGAPGAGPQPYGPPGQFGQPGYGQPGGFGDPYGAPRKKSALPWVLGGVGVVVIAVVAVLLVTLVGGSSPKDTAESYVALLNKNSDSDADADSFRKLLCKGDQSKFDEFRDKAKDTPASAATENDFKDMKAKHTLGEVTETGDKATAQAKVAYSNVPSKYKDLFKDKDYTIEMVKEDGDWKICGMYKDLEGIGS</sequence>
<comment type="caution">
    <text evidence="3">The sequence shown here is derived from an EMBL/GenBank/DDBJ whole genome shotgun (WGS) entry which is preliminary data.</text>
</comment>
<proteinExistence type="predicted"/>
<accession>A0A495X4Y8</accession>
<keyword evidence="2" id="KW-1133">Transmembrane helix</keyword>
<keyword evidence="2" id="KW-0472">Membrane</keyword>
<keyword evidence="2" id="KW-0812">Transmembrane</keyword>
<dbReference type="OrthoDB" id="3686515at2"/>